<dbReference type="Gene3D" id="3.60.110.10">
    <property type="entry name" value="Carbon-nitrogen hydrolase"/>
    <property type="match status" value="1"/>
</dbReference>
<dbReference type="PANTHER" id="PTHR38686:SF1">
    <property type="entry name" value="APOLIPOPROTEIN N-ACYLTRANSFERASE"/>
    <property type="match status" value="1"/>
</dbReference>
<comment type="pathway">
    <text evidence="9">Protein modification; lipoprotein biosynthesis (N-acyl transfer).</text>
</comment>
<evidence type="ECO:0000256" key="5">
    <source>
        <dbReference type="ARBA" id="ARBA00022692"/>
    </source>
</evidence>
<evidence type="ECO:0000256" key="4">
    <source>
        <dbReference type="ARBA" id="ARBA00022679"/>
    </source>
</evidence>
<dbReference type="EC" id="2.3.1.269" evidence="9"/>
<dbReference type="GO" id="GO:0042158">
    <property type="term" value="P:lipoprotein biosynthetic process"/>
    <property type="evidence" value="ECO:0007669"/>
    <property type="project" value="UniProtKB-UniRule"/>
</dbReference>
<dbReference type="PROSITE" id="PS50263">
    <property type="entry name" value="CN_HYDROLASE"/>
    <property type="match status" value="1"/>
</dbReference>
<organism evidence="11 12">
    <name type="scientific">Hallerella succinigenes</name>
    <dbReference type="NCBI Taxonomy" id="1896222"/>
    <lineage>
        <taxon>Bacteria</taxon>
        <taxon>Pseudomonadati</taxon>
        <taxon>Fibrobacterota</taxon>
        <taxon>Fibrobacteria</taxon>
        <taxon>Fibrobacterales</taxon>
        <taxon>Fibrobacteraceae</taxon>
        <taxon>Hallerella</taxon>
    </lineage>
</organism>
<accession>A0A2M9A5D0</accession>
<evidence type="ECO:0000313" key="11">
    <source>
        <dbReference type="EMBL" id="PJJ40910.1"/>
    </source>
</evidence>
<feature type="domain" description="CN hydrolase" evidence="10">
    <location>
        <begin position="334"/>
        <end position="581"/>
    </location>
</feature>
<dbReference type="SUPFAM" id="SSF56317">
    <property type="entry name" value="Carbon-nitrogen hydrolase"/>
    <property type="match status" value="1"/>
</dbReference>
<comment type="function">
    <text evidence="9">Catalyzes the phospholipid dependent N-acylation of the N-terminal cysteine of apolipoprotein, the last step in lipoprotein maturation.</text>
</comment>
<gene>
    <name evidence="9" type="primary">lnt</name>
    <name evidence="11" type="ORF">BGX16_0862</name>
</gene>
<reference evidence="11 12" key="1">
    <citation type="submission" date="2017-11" db="EMBL/GenBank/DDBJ databases">
        <title>Animal gut microbial communities from fecal samples from Wisconsin, USA.</title>
        <authorList>
            <person name="Neumann A."/>
        </authorList>
    </citation>
    <scope>NUCLEOTIDE SEQUENCE [LARGE SCALE GENOMIC DNA]</scope>
    <source>
        <strain evidence="11 12">UWS3</strain>
    </source>
</reference>
<keyword evidence="4 9" id="KW-0808">Transferase</keyword>
<feature type="transmembrane region" description="Helical" evidence="9">
    <location>
        <begin position="55"/>
        <end position="72"/>
    </location>
</feature>
<dbReference type="InterPro" id="IPR003010">
    <property type="entry name" value="C-N_Hydrolase"/>
</dbReference>
<keyword evidence="8 9" id="KW-0012">Acyltransferase</keyword>
<evidence type="ECO:0000256" key="7">
    <source>
        <dbReference type="ARBA" id="ARBA00023136"/>
    </source>
</evidence>
<feature type="transmembrane region" description="Helical" evidence="9">
    <location>
        <begin position="587"/>
        <end position="612"/>
    </location>
</feature>
<dbReference type="Pfam" id="PF20154">
    <property type="entry name" value="LNT_N"/>
    <property type="match status" value="1"/>
</dbReference>
<dbReference type="NCBIfam" id="TIGR00546">
    <property type="entry name" value="lnt"/>
    <property type="match status" value="1"/>
</dbReference>
<feature type="transmembrane region" description="Helical" evidence="9">
    <location>
        <begin position="132"/>
        <end position="148"/>
    </location>
</feature>
<name>A0A2M9A5D0_9BACT</name>
<feature type="transmembrane region" description="Helical" evidence="9">
    <location>
        <begin position="292"/>
        <end position="312"/>
    </location>
</feature>
<dbReference type="PANTHER" id="PTHR38686">
    <property type="entry name" value="APOLIPOPROTEIN N-ACYLTRANSFERASE"/>
    <property type="match status" value="1"/>
</dbReference>
<comment type="caution">
    <text evidence="9">Lacks conserved residue(s) required for the propagation of feature annotation.</text>
</comment>
<evidence type="ECO:0000259" key="10">
    <source>
        <dbReference type="PROSITE" id="PS50263"/>
    </source>
</evidence>
<keyword evidence="3 9" id="KW-1003">Cell membrane</keyword>
<dbReference type="Pfam" id="PF00795">
    <property type="entry name" value="CN_hydrolase"/>
    <property type="match status" value="1"/>
</dbReference>
<sequence length="622" mass="70683">MIFFLFIQAVLNIALVMSDPDMEGIYLFKAQLIPFLCALPFIFKRDFRKNFSKMLYSFCGIGFLSLAIDYAFRSHVGLIQLATVFVPLALYGLFHFAVWNVQRAKERFSLAALAMSSLSWGLYAFAFPPLPLGPGALVFLVPWFIVLLRSNMQTALFASFWSGFIYNVINYYWIYNVMNVGPAVLIMIGLILLISYFSVYNTIAAAVFVKARDVKIKGIPVLLILFPLFYAGLEMTRSIGDFSFPWSHLGYALGNQLPLLQALSIIGIFGYTAIIIASNLAVAEAFVKGKKFLIAAPVAIFALLFGYGSFVLSKPEAAPFYMENEAEAPKVAVVQPNIHQTNKWNKAYYDSVVSKTWQIVNDSVDWKSGDLDLVVLPETAIPDFIRFRSREKLWLKNRIKGTQTSLFIGALDFDREGKPPRPVNLYNSGFLFRPDEKNYTRYIKTHLVPFSERLPFDDVFPILNYVDVGQGNFVPGKERPVFEPYFWSPFICYETIYGAEARRSIRNGSRLMVDITNDGWFGKSTAAAQHLNQLRYRAIENGYPIVRCTNTGISAFVDQYGHEDLKTELYTERVITRRIPLRSRDTLYFHIGDAVEYGLLGFFFAYLAALFIRLKTWASAQP</sequence>
<comment type="catalytic activity">
    <reaction evidence="9">
        <text>N-terminal S-1,2-diacyl-sn-glyceryl-L-cysteinyl-[lipoprotein] + a glycerophospholipid = N-acyl-S-1,2-diacyl-sn-glyceryl-L-cysteinyl-[lipoprotein] + a 2-acyl-sn-glycero-3-phospholipid + H(+)</text>
        <dbReference type="Rhea" id="RHEA:48228"/>
        <dbReference type="Rhea" id="RHEA-COMP:14681"/>
        <dbReference type="Rhea" id="RHEA-COMP:14684"/>
        <dbReference type="ChEBI" id="CHEBI:15378"/>
        <dbReference type="ChEBI" id="CHEBI:136912"/>
        <dbReference type="ChEBI" id="CHEBI:140656"/>
        <dbReference type="ChEBI" id="CHEBI:140657"/>
        <dbReference type="ChEBI" id="CHEBI:140660"/>
        <dbReference type="EC" id="2.3.1.269"/>
    </reaction>
</comment>
<keyword evidence="12" id="KW-1185">Reference proteome</keyword>
<dbReference type="GO" id="GO:0016410">
    <property type="term" value="F:N-acyltransferase activity"/>
    <property type="evidence" value="ECO:0007669"/>
    <property type="project" value="UniProtKB-UniRule"/>
</dbReference>
<dbReference type="HAMAP" id="MF_01148">
    <property type="entry name" value="Lnt"/>
    <property type="match status" value="1"/>
</dbReference>
<feature type="transmembrane region" description="Helical" evidence="9">
    <location>
        <begin position="108"/>
        <end position="126"/>
    </location>
</feature>
<evidence type="ECO:0000256" key="8">
    <source>
        <dbReference type="ARBA" id="ARBA00023315"/>
    </source>
</evidence>
<dbReference type="GO" id="GO:0005886">
    <property type="term" value="C:plasma membrane"/>
    <property type="evidence" value="ECO:0007669"/>
    <property type="project" value="UniProtKB-SubCell"/>
</dbReference>
<dbReference type="InterPro" id="IPR045378">
    <property type="entry name" value="LNT_N"/>
</dbReference>
<feature type="transmembrane region" description="Helical" evidence="9">
    <location>
        <begin position="155"/>
        <end position="174"/>
    </location>
</feature>
<dbReference type="Proteomes" id="UP000231134">
    <property type="component" value="Unassembled WGS sequence"/>
</dbReference>
<feature type="transmembrane region" description="Helical" evidence="9">
    <location>
        <begin position="26"/>
        <end position="43"/>
    </location>
</feature>
<feature type="transmembrane region" description="Helical" evidence="9">
    <location>
        <begin position="180"/>
        <end position="209"/>
    </location>
</feature>
<keyword evidence="7 9" id="KW-0472">Membrane</keyword>
<keyword evidence="5 9" id="KW-0812">Transmembrane</keyword>
<dbReference type="CDD" id="cd07571">
    <property type="entry name" value="ALP_N-acyl_transferase"/>
    <property type="match status" value="1"/>
</dbReference>
<dbReference type="RefSeq" id="WP_241899443.1">
    <property type="nucleotide sequence ID" value="NZ_PGEX01000001.1"/>
</dbReference>
<feature type="transmembrane region" description="Helical" evidence="9">
    <location>
        <begin position="78"/>
        <end position="101"/>
    </location>
</feature>
<evidence type="ECO:0000256" key="1">
    <source>
        <dbReference type="ARBA" id="ARBA00004651"/>
    </source>
</evidence>
<protein>
    <recommendedName>
        <fullName evidence="9">Apolipoprotein N-acyltransferase</fullName>
        <shortName evidence="9">ALP N-acyltransferase</shortName>
        <ecNumber evidence="9">2.3.1.269</ecNumber>
    </recommendedName>
</protein>
<comment type="caution">
    <text evidence="11">The sequence shown here is derived from an EMBL/GenBank/DDBJ whole genome shotgun (WGS) entry which is preliminary data.</text>
</comment>
<dbReference type="EMBL" id="PGEX01000001">
    <property type="protein sequence ID" value="PJJ40910.1"/>
    <property type="molecule type" value="Genomic_DNA"/>
</dbReference>
<comment type="similarity">
    <text evidence="2 9">Belongs to the CN hydrolase family. Apolipoprotein N-acyltransferase subfamily.</text>
</comment>
<keyword evidence="6 9" id="KW-1133">Transmembrane helix</keyword>
<evidence type="ECO:0000256" key="9">
    <source>
        <dbReference type="HAMAP-Rule" id="MF_01148"/>
    </source>
</evidence>
<dbReference type="InterPro" id="IPR004563">
    <property type="entry name" value="Apolipo_AcylTrfase"/>
</dbReference>
<evidence type="ECO:0000256" key="6">
    <source>
        <dbReference type="ARBA" id="ARBA00022989"/>
    </source>
</evidence>
<evidence type="ECO:0000313" key="12">
    <source>
        <dbReference type="Proteomes" id="UP000231134"/>
    </source>
</evidence>
<feature type="transmembrane region" description="Helical" evidence="9">
    <location>
        <begin position="221"/>
        <end position="239"/>
    </location>
</feature>
<keyword evidence="11" id="KW-0449">Lipoprotein</keyword>
<dbReference type="UniPathway" id="UPA00666"/>
<dbReference type="AlphaFoldDB" id="A0A2M9A5D0"/>
<dbReference type="InterPro" id="IPR036526">
    <property type="entry name" value="C-N_Hydrolase_sf"/>
</dbReference>
<proteinExistence type="inferred from homology"/>
<evidence type="ECO:0000256" key="3">
    <source>
        <dbReference type="ARBA" id="ARBA00022475"/>
    </source>
</evidence>
<evidence type="ECO:0000256" key="2">
    <source>
        <dbReference type="ARBA" id="ARBA00010065"/>
    </source>
</evidence>
<comment type="subcellular location">
    <subcellularLocation>
        <location evidence="1 9">Cell membrane</location>
        <topology evidence="1 9">Multi-pass membrane protein</topology>
    </subcellularLocation>
</comment>
<feature type="transmembrane region" description="Helical" evidence="9">
    <location>
        <begin position="259"/>
        <end position="280"/>
    </location>
</feature>